<reference evidence="2" key="1">
    <citation type="journal article" date="2000" name="Syst. Appl. Microbiol.">
        <title>Propionicin SM1, a bacteriocin from Propionibacterium jensenii DF1: isolation and characterization of the protein and its gene.</title>
        <authorList>
            <person name="Miescher S."/>
            <person name="Stierli M.P."/>
            <person name="Teuber M."/>
            <person name="Meile L."/>
        </authorList>
    </citation>
    <scope>NUCLEOTIDE SEQUENCE [LARGE SCALE GENOMIC DNA]</scope>
    <source>
        <strain evidence="2">DF1</strain>
        <plasmid evidence="2">pLME106</plasmid>
    </source>
</reference>
<keyword evidence="2" id="KW-0614">Plasmid</keyword>
<dbReference type="EMBL" id="AJ250233">
    <property type="protein sequence ID" value="CAB88398.1"/>
    <property type="molecule type" value="Genomic_DNA"/>
</dbReference>
<geneLocation type="plasmid" evidence="2">
    <name>pLME106</name>
</geneLocation>
<feature type="region of interest" description="Disordered" evidence="1">
    <location>
        <begin position="124"/>
        <end position="175"/>
    </location>
</feature>
<evidence type="ECO:0000313" key="2">
    <source>
        <dbReference type="EMBL" id="CAB88398.1"/>
    </source>
</evidence>
<dbReference type="AlphaFoldDB" id="Q9L455"/>
<evidence type="ECO:0000256" key="1">
    <source>
        <dbReference type="SAM" id="MobiDB-lite"/>
    </source>
</evidence>
<accession>Q9L455</accession>
<name>Q9L455_9ACTN</name>
<proteinExistence type="predicted"/>
<protein>
    <submittedName>
        <fullName evidence="2">Uncharacterized protein</fullName>
    </submittedName>
</protein>
<organism evidence="2">
    <name type="scientific">Acidipropionibacterium jensenii</name>
    <dbReference type="NCBI Taxonomy" id="1749"/>
    <lineage>
        <taxon>Bacteria</taxon>
        <taxon>Bacillati</taxon>
        <taxon>Actinomycetota</taxon>
        <taxon>Actinomycetes</taxon>
        <taxon>Propionibacteriales</taxon>
        <taxon>Propionibacteriaceae</taxon>
        <taxon>Acidipropionibacterium</taxon>
    </lineage>
</organism>
<sequence length="175" mass="18641">MSNPESSGRPSGPTLSMAEAARACGVSVSTVRRHRDALVAHGATRHDASWVIPLSALISCGLMPRVTPPDAPSPNNVAPAMTSHGDAPLTGEVQELRERLANAEHRAELAEAIAAERQHTIDAQRIALRALEPGSTHNSPATDEPATAREQPPGPEPSDSRPHRRSWWRRLTGGA</sequence>